<dbReference type="PANTHER" id="PTHR40980">
    <property type="entry name" value="PLUG DOMAIN-CONTAINING PROTEIN"/>
    <property type="match status" value="1"/>
</dbReference>
<dbReference type="EMBL" id="VSSQ01004826">
    <property type="protein sequence ID" value="MPM26786.1"/>
    <property type="molecule type" value="Genomic_DNA"/>
</dbReference>
<feature type="domain" description="TonB-dependent receptor-like beta-barrel" evidence="4">
    <location>
        <begin position="4"/>
        <end position="191"/>
    </location>
</feature>
<evidence type="ECO:0000256" key="1">
    <source>
        <dbReference type="ARBA" id="ARBA00004442"/>
    </source>
</evidence>
<dbReference type="PANTHER" id="PTHR40980:SF4">
    <property type="entry name" value="TONB-DEPENDENT RECEPTOR-LIKE BETA-BARREL DOMAIN-CONTAINING PROTEIN"/>
    <property type="match status" value="1"/>
</dbReference>
<evidence type="ECO:0000256" key="3">
    <source>
        <dbReference type="ARBA" id="ARBA00023237"/>
    </source>
</evidence>
<accession>A0A644YE63</accession>
<comment type="subcellular location">
    <subcellularLocation>
        <location evidence="1">Cell outer membrane</location>
    </subcellularLocation>
</comment>
<evidence type="ECO:0000313" key="5">
    <source>
        <dbReference type="EMBL" id="MPM26786.1"/>
    </source>
</evidence>
<proteinExistence type="predicted"/>
<organism evidence="5">
    <name type="scientific">bioreactor metagenome</name>
    <dbReference type="NCBI Taxonomy" id="1076179"/>
    <lineage>
        <taxon>unclassified sequences</taxon>
        <taxon>metagenomes</taxon>
        <taxon>ecological metagenomes</taxon>
    </lineage>
</organism>
<dbReference type="SUPFAM" id="SSF56935">
    <property type="entry name" value="Porins"/>
    <property type="match status" value="1"/>
</dbReference>
<dbReference type="Gene3D" id="2.40.170.20">
    <property type="entry name" value="TonB-dependent receptor, beta-barrel domain"/>
    <property type="match status" value="1"/>
</dbReference>
<reference evidence="5" key="1">
    <citation type="submission" date="2019-08" db="EMBL/GenBank/DDBJ databases">
        <authorList>
            <person name="Kucharzyk K."/>
            <person name="Murdoch R.W."/>
            <person name="Higgins S."/>
            <person name="Loffler F."/>
        </authorList>
    </citation>
    <scope>NUCLEOTIDE SEQUENCE</scope>
</reference>
<name>A0A644YE63_9ZZZZ</name>
<evidence type="ECO:0000256" key="2">
    <source>
        <dbReference type="ARBA" id="ARBA00023136"/>
    </source>
</evidence>
<dbReference type="InterPro" id="IPR036942">
    <property type="entry name" value="Beta-barrel_TonB_sf"/>
</dbReference>
<protein>
    <recommendedName>
        <fullName evidence="4">TonB-dependent receptor-like beta-barrel domain-containing protein</fullName>
    </recommendedName>
</protein>
<dbReference type="Pfam" id="PF00593">
    <property type="entry name" value="TonB_dep_Rec_b-barrel"/>
    <property type="match status" value="1"/>
</dbReference>
<comment type="caution">
    <text evidence="5">The sequence shown here is derived from an EMBL/GenBank/DDBJ whole genome shotgun (WGS) entry which is preliminary data.</text>
</comment>
<dbReference type="AlphaFoldDB" id="A0A644YE63"/>
<dbReference type="GO" id="GO:0009279">
    <property type="term" value="C:cell outer membrane"/>
    <property type="evidence" value="ECO:0007669"/>
    <property type="project" value="UniProtKB-SubCell"/>
</dbReference>
<keyword evidence="3" id="KW-0998">Cell outer membrane</keyword>
<evidence type="ECO:0000259" key="4">
    <source>
        <dbReference type="Pfam" id="PF00593"/>
    </source>
</evidence>
<dbReference type="InterPro" id="IPR000531">
    <property type="entry name" value="Beta-barrel_TonB"/>
</dbReference>
<gene>
    <name evidence="5" type="ORF">SDC9_73291</name>
</gene>
<sequence>MKAVITGNDSLTFATIHNFDFRYEYYPTAFSMFSLGVFHKQFVNAIEYKIIPTGSGLQYTFQNTPNARTSGVEAEMRLSAGKSALLKDFTVVFNAAYITSEIQFDESSLEADRPLQGQAPYIVNAALFYQNDSLAFNAGLMYNVVGKRISFVGDPYTGNPHVYEMPSHSIDLSLSKKIGHHIEVKGQVRNLLNSTETYCQDVDSTEGKITQTTMQYKPGRYYLLGLVWNM</sequence>
<keyword evidence="2" id="KW-0472">Membrane</keyword>